<dbReference type="KEGG" id="lpan:LPMP_290470"/>
<reference evidence="1 2" key="1">
    <citation type="journal article" date="2015" name="Sci. Rep.">
        <title>The genome of Leishmania panamensis: insights into genomics of the L. (Viannia) subgenus.</title>
        <authorList>
            <person name="Llanes A."/>
            <person name="Restrepo C.M."/>
            <person name="Vecchio G.D."/>
            <person name="Anguizola F.J."/>
            <person name="Lleonart R."/>
        </authorList>
    </citation>
    <scope>NUCLEOTIDE SEQUENCE [LARGE SCALE GENOMIC DNA]</scope>
    <source>
        <strain evidence="1 2">MHOM/PA/94/PSC-1</strain>
    </source>
</reference>
<evidence type="ECO:0000313" key="2">
    <source>
        <dbReference type="Proteomes" id="UP000063063"/>
    </source>
</evidence>
<evidence type="ECO:0000313" key="1">
    <source>
        <dbReference type="EMBL" id="AIN99997.1"/>
    </source>
</evidence>
<dbReference type="GeneID" id="22576811"/>
<dbReference type="AlphaFoldDB" id="A0A088RV10"/>
<protein>
    <submittedName>
        <fullName evidence="1">Uncharacterized protein</fullName>
    </submittedName>
</protein>
<proteinExistence type="predicted"/>
<dbReference type="OrthoDB" id="271786at2759"/>
<accession>A0A088RV10</accession>
<dbReference type="VEuPathDB" id="TriTrypDB:LPAL13_000043600"/>
<name>A0A088RV10_LEIPA</name>
<sequence length="298" mass="32997">MGKRVGDEARQRNGIAVQRMFQRNAGLRARTAAQLHHDRDERAAVRAAGDRCDGCGSAGPSLRVSSTSAAALVGAVAGEGGGRRPEWCAPDCRGSLSRASLDVSTYLSRQMDLAEHMRTLSLDHQRPLLDCAAPLEGGDGASRSCFLLEVQKARHARDIDRLPADARLTPHEAQKAQWKAYHHQQAVLRHEQTIPRRRAVDPYVHLTGAQFGASLAVPNAYTAGRLAERNGGRWALDNPHRQQLYKGEPVMTRIMHGEFYSEGAARYAAGVPRYDILAKNRRDVRVASEINRMERQRR</sequence>
<dbReference type="Proteomes" id="UP000063063">
    <property type="component" value="Chromosome 29"/>
</dbReference>
<organism evidence="1 2">
    <name type="scientific">Leishmania panamensis</name>
    <dbReference type="NCBI Taxonomy" id="5679"/>
    <lineage>
        <taxon>Eukaryota</taxon>
        <taxon>Discoba</taxon>
        <taxon>Euglenozoa</taxon>
        <taxon>Kinetoplastea</taxon>
        <taxon>Metakinetoplastina</taxon>
        <taxon>Trypanosomatida</taxon>
        <taxon>Trypanosomatidae</taxon>
        <taxon>Leishmaniinae</taxon>
        <taxon>Leishmania</taxon>
        <taxon>Leishmania guyanensis species complex</taxon>
    </lineage>
</organism>
<dbReference type="VEuPathDB" id="TriTrypDB:LPMP_290470"/>
<keyword evidence="2" id="KW-1185">Reference proteome</keyword>
<dbReference type="EMBL" id="CP009398">
    <property type="protein sequence ID" value="AIN99997.1"/>
    <property type="molecule type" value="Genomic_DNA"/>
</dbReference>
<dbReference type="eggNOG" id="ENOG502SB10">
    <property type="taxonomic scope" value="Eukaryota"/>
</dbReference>
<dbReference type="RefSeq" id="XP_010700940.1">
    <property type="nucleotide sequence ID" value="XM_010702638.1"/>
</dbReference>
<gene>
    <name evidence="1" type="ORF">LPMP_290470</name>
</gene>